<evidence type="ECO:0000313" key="8">
    <source>
        <dbReference type="EMBL" id="CAG5121844.1"/>
    </source>
</evidence>
<feature type="region of interest" description="Disordered" evidence="5">
    <location>
        <begin position="281"/>
        <end position="307"/>
    </location>
</feature>
<dbReference type="PROSITE" id="PS50261">
    <property type="entry name" value="G_PROTEIN_RECEP_F2_4"/>
    <property type="match status" value="1"/>
</dbReference>
<dbReference type="EMBL" id="CAJHNH020001173">
    <property type="protein sequence ID" value="CAG5121844.1"/>
    <property type="molecule type" value="Genomic_DNA"/>
</dbReference>
<comment type="subcellular location">
    <subcellularLocation>
        <location evidence="1">Membrane</location>
        <topology evidence="1">Multi-pass membrane protein</topology>
    </subcellularLocation>
</comment>
<evidence type="ECO:0000256" key="4">
    <source>
        <dbReference type="ARBA" id="ARBA00023136"/>
    </source>
</evidence>
<dbReference type="Pfam" id="PF00002">
    <property type="entry name" value="7tm_2"/>
    <property type="match status" value="1"/>
</dbReference>
<dbReference type="PANTHER" id="PTHR47767">
    <property type="entry name" value="ADHESION G PROTEIN-COUPLED RECEPTOR G7"/>
    <property type="match status" value="1"/>
</dbReference>
<comment type="caution">
    <text evidence="8">The sequence shown here is derived from an EMBL/GenBank/DDBJ whole genome shotgun (WGS) entry which is preliminary data.</text>
</comment>
<evidence type="ECO:0000256" key="6">
    <source>
        <dbReference type="SAM" id="Phobius"/>
    </source>
</evidence>
<keyword evidence="3 6" id="KW-1133">Transmembrane helix</keyword>
<dbReference type="InterPro" id="IPR017981">
    <property type="entry name" value="GPCR_2-like_7TM"/>
</dbReference>
<dbReference type="GO" id="GO:0004930">
    <property type="term" value="F:G protein-coupled receptor activity"/>
    <property type="evidence" value="ECO:0007669"/>
    <property type="project" value="InterPro"/>
</dbReference>
<gene>
    <name evidence="8" type="ORF">CUNI_LOCUS7402</name>
</gene>
<feature type="domain" description="G-protein coupled receptors family 2 profile 2" evidence="7">
    <location>
        <begin position="1"/>
        <end position="240"/>
    </location>
</feature>
<dbReference type="GO" id="GO:0016020">
    <property type="term" value="C:membrane"/>
    <property type="evidence" value="ECO:0007669"/>
    <property type="project" value="UniProtKB-SubCell"/>
</dbReference>
<evidence type="ECO:0000256" key="1">
    <source>
        <dbReference type="ARBA" id="ARBA00004141"/>
    </source>
</evidence>
<feature type="compositionally biased region" description="Low complexity" evidence="5">
    <location>
        <begin position="292"/>
        <end position="302"/>
    </location>
</feature>
<dbReference type="Gene3D" id="1.20.1070.10">
    <property type="entry name" value="Rhodopsin 7-helix transmembrane proteins"/>
    <property type="match status" value="1"/>
</dbReference>
<dbReference type="OrthoDB" id="283575at2759"/>
<keyword evidence="9" id="KW-1185">Reference proteome</keyword>
<dbReference type="AlphaFoldDB" id="A0A8S3YXZ9"/>
<feature type="transmembrane region" description="Helical" evidence="6">
    <location>
        <begin position="216"/>
        <end position="239"/>
    </location>
</feature>
<dbReference type="PANTHER" id="PTHR47767:SF1">
    <property type="entry name" value="ADHESION G PROTEIN-COUPLED RECEPTOR G7"/>
    <property type="match status" value="1"/>
</dbReference>
<organism evidence="8 9">
    <name type="scientific">Candidula unifasciata</name>
    <dbReference type="NCBI Taxonomy" id="100452"/>
    <lineage>
        <taxon>Eukaryota</taxon>
        <taxon>Metazoa</taxon>
        <taxon>Spiralia</taxon>
        <taxon>Lophotrochozoa</taxon>
        <taxon>Mollusca</taxon>
        <taxon>Gastropoda</taxon>
        <taxon>Heterobranchia</taxon>
        <taxon>Euthyneura</taxon>
        <taxon>Panpulmonata</taxon>
        <taxon>Eupulmonata</taxon>
        <taxon>Stylommatophora</taxon>
        <taxon>Helicina</taxon>
        <taxon>Helicoidea</taxon>
        <taxon>Geomitridae</taxon>
        <taxon>Candidula</taxon>
    </lineage>
</organism>
<dbReference type="InterPro" id="IPR000832">
    <property type="entry name" value="GPCR_2_secretin-like"/>
</dbReference>
<keyword evidence="4 6" id="KW-0472">Membrane</keyword>
<sequence>MTGLLITILTFTMFKTLNQEKPGKVLVNLCTALILLNVIFLVATVNVGDYSDGGCIVVGVLLHYLVLASLMWMLVEAVGIYQALVIVFITYQRFHLLKRCLVAWGVPVLIVAVTAAVDNGIYSRNQATSKFCLMTIISTSAFYASLVAPACVILFVNILVFIRVVRIILRPNNQNQLTPDKRQITLSQVRGAFTVMCLLGVTWVFGPLAIGDAQTVFNYLFCICNSFQGFAIFVFRCLFHKEARLSWMYLLQKGTFKSRRGPFDSAVSDFIARAEDRRYSSSNTSGVVGDMSSRNTSTSTASSRHDSCSLPQNYFTATACLRTSIRQGSLDNSDAILDAPGVSLSRLPTKLRRRSLDFVSDPLVTAFPRYSFRSSVCTDNVNLAYDSEFTHL</sequence>
<evidence type="ECO:0000313" key="9">
    <source>
        <dbReference type="Proteomes" id="UP000678393"/>
    </source>
</evidence>
<feature type="transmembrane region" description="Helical" evidence="6">
    <location>
        <begin position="101"/>
        <end position="122"/>
    </location>
</feature>
<proteinExistence type="predicted"/>
<keyword evidence="2 6" id="KW-0812">Transmembrane</keyword>
<accession>A0A8S3YXZ9</accession>
<feature type="transmembrane region" description="Helical" evidence="6">
    <location>
        <begin position="25"/>
        <end position="45"/>
    </location>
</feature>
<evidence type="ECO:0000256" key="2">
    <source>
        <dbReference type="ARBA" id="ARBA00022692"/>
    </source>
</evidence>
<protein>
    <recommendedName>
        <fullName evidence="7">G-protein coupled receptors family 2 profile 2 domain-containing protein</fullName>
    </recommendedName>
</protein>
<evidence type="ECO:0000256" key="3">
    <source>
        <dbReference type="ARBA" id="ARBA00022989"/>
    </source>
</evidence>
<dbReference type="Proteomes" id="UP000678393">
    <property type="component" value="Unassembled WGS sequence"/>
</dbReference>
<name>A0A8S3YXZ9_9EUPU</name>
<dbReference type="SUPFAM" id="SSF81321">
    <property type="entry name" value="Family A G protein-coupled receptor-like"/>
    <property type="match status" value="1"/>
</dbReference>
<feature type="transmembrane region" description="Helical" evidence="6">
    <location>
        <begin position="65"/>
        <end position="89"/>
    </location>
</feature>
<evidence type="ECO:0000259" key="7">
    <source>
        <dbReference type="PROSITE" id="PS50261"/>
    </source>
</evidence>
<dbReference type="GO" id="GO:0007166">
    <property type="term" value="P:cell surface receptor signaling pathway"/>
    <property type="evidence" value="ECO:0007669"/>
    <property type="project" value="InterPro"/>
</dbReference>
<dbReference type="CDD" id="cd15040">
    <property type="entry name" value="7tmB2_Adhesion"/>
    <property type="match status" value="1"/>
</dbReference>
<feature type="transmembrane region" description="Helical" evidence="6">
    <location>
        <begin position="189"/>
        <end position="210"/>
    </location>
</feature>
<evidence type="ECO:0000256" key="5">
    <source>
        <dbReference type="SAM" id="MobiDB-lite"/>
    </source>
</evidence>
<reference evidence="8" key="1">
    <citation type="submission" date="2021-04" db="EMBL/GenBank/DDBJ databases">
        <authorList>
            <consortium name="Molecular Ecology Group"/>
        </authorList>
    </citation>
    <scope>NUCLEOTIDE SEQUENCE</scope>
</reference>
<dbReference type="PRINTS" id="PR00249">
    <property type="entry name" value="GPCRSECRETIN"/>
</dbReference>
<dbReference type="InterPro" id="IPR053066">
    <property type="entry name" value="ADGR_G7"/>
</dbReference>
<feature type="transmembrane region" description="Helical" evidence="6">
    <location>
        <begin position="142"/>
        <end position="169"/>
    </location>
</feature>